<reference evidence="7 8" key="1">
    <citation type="submission" date="2013-02" db="EMBL/GenBank/DDBJ databases">
        <title>Genome sequence of Clostridium saccharoperbutylacetonicum N1-4(HMT).</title>
        <authorList>
            <person name="Poehlein A."/>
            <person name="Daniel R."/>
        </authorList>
    </citation>
    <scope>NUCLEOTIDE SEQUENCE [LARGE SCALE GENOMIC DNA]</scope>
    <source>
        <strain evidence="8">N1-4(HMT)</strain>
    </source>
</reference>
<dbReference type="AlphaFoldDB" id="M1N0J6"/>
<dbReference type="PANTHER" id="PTHR43806:SF11">
    <property type="entry name" value="CEREVISIN-RELATED"/>
    <property type="match status" value="1"/>
</dbReference>
<sequence>MKKSLEAEKIFHDVRYDNYLVEYRGDIEAEISQIPDYYLTIINDRYAIVSVIKDVEINMGGETNIKSIVYVAPSDFYTLQDITPVEASQARYLQVGSELNLTGKGINIAIIDSGIDYLNEEFTSITGDTRIEELWDQTILDVNNESTTVPFGVTYNKSRINDALIANRNGGNPYDIVPSTDEIGHGTNMAGIIGATGKNPRLKGVAYDCNFIIVKLIPDYSYKAQFPEITIPVFNITAVYAAFQHVYEYASNSNIPTVVYFPLGSNLGSHNGLGILAGFIDLITSSEGIAIVTPTGNQKDKGVHTSGTSIPFTTIKGQPGGIIEFVASPEQSHLWIEIWVDLPNVMFIEVISPSGESTGIIAIVTNYTATYTYIFEKTSIRANYYLPEETTGDELIRIRFYNLRPGIWRIRLYGYNTTTGKYNAWMPQNGITIGGTSFSFADPFGTVTNPSTSIYSVTVAAYNQNNNNLVDFSGNSFLDAYIDRIDVAAGGVNAITVAPGNKTAVVSGTSVSAAVVSGICAMLFQWGIINGNEPRMFAQTIKSYLASGTVIRSGDLIPNPYWGYGIVNVPKIFENRI</sequence>
<evidence type="ECO:0000313" key="7">
    <source>
        <dbReference type="EMBL" id="AGF57087.1"/>
    </source>
</evidence>
<dbReference type="Proteomes" id="UP000011728">
    <property type="component" value="Chromosome"/>
</dbReference>
<keyword evidence="8" id="KW-1185">Reference proteome</keyword>
<gene>
    <name evidence="7" type="ORF">Cspa_c33260</name>
</gene>
<dbReference type="RefSeq" id="WP_015393405.1">
    <property type="nucleotide sequence ID" value="NC_020291.1"/>
</dbReference>
<dbReference type="Pfam" id="PF00082">
    <property type="entry name" value="Peptidase_S8"/>
    <property type="match status" value="2"/>
</dbReference>
<dbReference type="InterPro" id="IPR050131">
    <property type="entry name" value="Peptidase_S8_subtilisin-like"/>
</dbReference>
<dbReference type="EMBL" id="CP004121">
    <property type="protein sequence ID" value="AGF57087.1"/>
    <property type="molecule type" value="Genomic_DNA"/>
</dbReference>
<dbReference type="InterPro" id="IPR023827">
    <property type="entry name" value="Peptidase_S8_Asp-AS"/>
</dbReference>
<dbReference type="PROSITE" id="PS51892">
    <property type="entry name" value="SUBTILASE"/>
    <property type="match status" value="1"/>
</dbReference>
<evidence type="ECO:0000256" key="4">
    <source>
        <dbReference type="ARBA" id="ARBA00022825"/>
    </source>
</evidence>
<feature type="domain" description="Peptidase S8/S53" evidence="6">
    <location>
        <begin position="445"/>
        <end position="527"/>
    </location>
</feature>
<dbReference type="PATRIC" id="fig|931276.5.peg.3351"/>
<evidence type="ECO:0000256" key="3">
    <source>
        <dbReference type="ARBA" id="ARBA00022801"/>
    </source>
</evidence>
<dbReference type="GO" id="GO:0006508">
    <property type="term" value="P:proteolysis"/>
    <property type="evidence" value="ECO:0007669"/>
    <property type="project" value="UniProtKB-KW"/>
</dbReference>
<accession>M1N0J6</accession>
<dbReference type="InterPro" id="IPR034045">
    <property type="entry name" value="Pep_S8_CspA-like"/>
</dbReference>
<keyword evidence="2 5" id="KW-0645">Protease</keyword>
<feature type="active site" description="Charge relay system" evidence="5">
    <location>
        <position position="510"/>
    </location>
</feature>
<evidence type="ECO:0000256" key="1">
    <source>
        <dbReference type="ARBA" id="ARBA00011073"/>
    </source>
</evidence>
<evidence type="ECO:0000259" key="6">
    <source>
        <dbReference type="Pfam" id="PF00082"/>
    </source>
</evidence>
<dbReference type="PIRSF" id="PIRSF037894">
    <property type="entry name" value="Subtilisin_rel_CspABC"/>
    <property type="match status" value="1"/>
</dbReference>
<dbReference type="CDD" id="cd07478">
    <property type="entry name" value="Peptidases_S8_CspA-like"/>
    <property type="match status" value="1"/>
</dbReference>
<dbReference type="PANTHER" id="PTHR43806">
    <property type="entry name" value="PEPTIDASE S8"/>
    <property type="match status" value="1"/>
</dbReference>
<dbReference type="PRINTS" id="PR00723">
    <property type="entry name" value="SUBTILISIN"/>
</dbReference>
<dbReference type="InterPro" id="IPR036852">
    <property type="entry name" value="Peptidase_S8/S53_dom_sf"/>
</dbReference>
<organism evidence="7 8">
    <name type="scientific">Clostridium saccharoperbutylacetonicum N1-4(HMT)</name>
    <dbReference type="NCBI Taxonomy" id="931276"/>
    <lineage>
        <taxon>Bacteria</taxon>
        <taxon>Bacillati</taxon>
        <taxon>Bacillota</taxon>
        <taxon>Clostridia</taxon>
        <taxon>Eubacteriales</taxon>
        <taxon>Clostridiaceae</taxon>
        <taxon>Clostridium</taxon>
    </lineage>
</organism>
<comment type="similarity">
    <text evidence="1 5">Belongs to the peptidase S8 family.</text>
</comment>
<keyword evidence="3 5" id="KW-0378">Hydrolase</keyword>
<dbReference type="KEGG" id="csr:Cspa_c33260"/>
<dbReference type="STRING" id="36745.CLSAP_30930"/>
<dbReference type="InterPro" id="IPR015500">
    <property type="entry name" value="Peptidase_S8_subtilisin-rel"/>
</dbReference>
<protein>
    <submittedName>
        <fullName evidence="7">Subtilase family</fullName>
    </submittedName>
</protein>
<evidence type="ECO:0000313" key="8">
    <source>
        <dbReference type="Proteomes" id="UP000011728"/>
    </source>
</evidence>
<dbReference type="eggNOG" id="COG1404">
    <property type="taxonomic scope" value="Bacteria"/>
</dbReference>
<dbReference type="PROSITE" id="PS00136">
    <property type="entry name" value="SUBTILASE_ASP"/>
    <property type="match status" value="1"/>
</dbReference>
<feature type="active site" description="Charge relay system" evidence="5">
    <location>
        <position position="185"/>
    </location>
</feature>
<dbReference type="Gene3D" id="3.40.50.200">
    <property type="entry name" value="Peptidase S8/S53 domain"/>
    <property type="match status" value="1"/>
</dbReference>
<proteinExistence type="inferred from homology"/>
<dbReference type="OrthoDB" id="2744137at2"/>
<feature type="active site" description="Charge relay system" evidence="5">
    <location>
        <position position="112"/>
    </location>
</feature>
<dbReference type="InterPro" id="IPR000209">
    <property type="entry name" value="Peptidase_S8/S53_dom"/>
</dbReference>
<evidence type="ECO:0000256" key="2">
    <source>
        <dbReference type="ARBA" id="ARBA00022670"/>
    </source>
</evidence>
<name>M1N0J6_9CLOT</name>
<dbReference type="HOGENOM" id="CLU_025670_0_0_9"/>
<dbReference type="SUPFAM" id="SSF52743">
    <property type="entry name" value="Subtilisin-like"/>
    <property type="match status" value="1"/>
</dbReference>
<evidence type="ECO:0000256" key="5">
    <source>
        <dbReference type="PROSITE-ProRule" id="PRU01240"/>
    </source>
</evidence>
<dbReference type="GO" id="GO:0004252">
    <property type="term" value="F:serine-type endopeptidase activity"/>
    <property type="evidence" value="ECO:0007669"/>
    <property type="project" value="UniProtKB-UniRule"/>
</dbReference>
<dbReference type="InterPro" id="IPR017310">
    <property type="entry name" value="Pept_S8A_subtilisin_clostridia"/>
</dbReference>
<feature type="domain" description="Peptidase S8/S53" evidence="6">
    <location>
        <begin position="103"/>
        <end position="216"/>
    </location>
</feature>
<keyword evidence="4 5" id="KW-0720">Serine protease</keyword>
<dbReference type="Gene3D" id="2.60.120.1290">
    <property type="match status" value="1"/>
</dbReference>